<evidence type="ECO:0000313" key="6">
    <source>
        <dbReference type="Proteomes" id="UP000094569"/>
    </source>
</evidence>
<keyword evidence="2" id="KW-0812">Transmembrane</keyword>
<dbReference type="VEuPathDB" id="FungiDB:SI65_07229"/>
<dbReference type="Gene3D" id="2.60.40.1210">
    <property type="entry name" value="Cellobiose dehydrogenase, cytochrome domain"/>
    <property type="match status" value="1"/>
</dbReference>
<accession>A0A1E3B9F4</accession>
<dbReference type="STRING" id="573508.A0A1E3B9F4"/>
<keyword evidence="3" id="KW-0732">Signal</keyword>
<dbReference type="PANTHER" id="PTHR47797:SF1">
    <property type="entry name" value="CYTOCHROME B561 DOMAIN-CONTAINING PROTEIN-RELATED"/>
    <property type="match status" value="1"/>
</dbReference>
<organism evidence="5 6">
    <name type="scientific">Aspergillus cristatus</name>
    <name type="common">Chinese Fuzhuan brick tea-fermentation fungus</name>
    <name type="synonym">Eurotium cristatum</name>
    <dbReference type="NCBI Taxonomy" id="573508"/>
    <lineage>
        <taxon>Eukaryota</taxon>
        <taxon>Fungi</taxon>
        <taxon>Dikarya</taxon>
        <taxon>Ascomycota</taxon>
        <taxon>Pezizomycotina</taxon>
        <taxon>Eurotiomycetes</taxon>
        <taxon>Eurotiomycetidae</taxon>
        <taxon>Eurotiales</taxon>
        <taxon>Aspergillaceae</taxon>
        <taxon>Aspergillus</taxon>
        <taxon>Aspergillus subgen. Aspergillus</taxon>
    </lineage>
</organism>
<feature type="transmembrane region" description="Helical" evidence="2">
    <location>
        <begin position="287"/>
        <end position="306"/>
    </location>
</feature>
<keyword evidence="2" id="KW-0472">Membrane</keyword>
<evidence type="ECO:0000259" key="4">
    <source>
        <dbReference type="Pfam" id="PF16010"/>
    </source>
</evidence>
<protein>
    <recommendedName>
        <fullName evidence="4">Cellobiose dehydrogenase-like cytochrome domain-containing protein</fullName>
    </recommendedName>
</protein>
<feature type="transmembrane region" description="Helical" evidence="2">
    <location>
        <begin position="359"/>
        <end position="378"/>
    </location>
</feature>
<feature type="compositionally biased region" description="Low complexity" evidence="1">
    <location>
        <begin position="420"/>
        <end position="440"/>
    </location>
</feature>
<dbReference type="Gene3D" id="1.20.120.1770">
    <property type="match status" value="1"/>
</dbReference>
<dbReference type="EMBL" id="JXNT01000008">
    <property type="protein sequence ID" value="ODM17554.1"/>
    <property type="molecule type" value="Genomic_DNA"/>
</dbReference>
<feature type="transmembrane region" description="Helical" evidence="2">
    <location>
        <begin position="219"/>
        <end position="243"/>
    </location>
</feature>
<dbReference type="PANTHER" id="PTHR47797">
    <property type="entry name" value="DEHYDROGENASE, PUTATIVE (AFU_ORTHOLOGUE AFUA_8G05805)-RELATED"/>
    <property type="match status" value="1"/>
</dbReference>
<sequence>MKIPSFLATALAYVTPVLGQIISYTPSEGSGISYSINIPQRTAVNGSGPIFFQLTAPPPIQWIALGQGARMIDGNLFIVYAGLGGNITLSTRRANDHVEPKYNPSVDAFLLDGSGFHHGNMTANIQCNNCMRLFDGRPILGPHSDWIWAMAHGEPILSSNVTHPIPQHDWHGIFTLNLTEGVGGETENPFIISSHTIIDHTFKSPQQQISDARLHKKRIAHGVITSVAFVLLFPNFALTLYILPSRWTVPAIHAPLQIFAVALALSGYAIGFSVAHDLQEGNDYHPLLGHIAVLGVAVLMPVLGIVQHLRFRKYGLKTIWGVMHRYLGRFLTALGIINGGVGFHYAIGKNPNIPPASPIAYGVICASVGMIYVSVIYWRRSKTKAKNAAVKAKEQAQAQNGSEDTLAEDKTTPVQERAVEATSVSTAVSGSGSGSVSTSTLDNPSTTGVSGTREKPLDA</sequence>
<reference evidence="5 6" key="1">
    <citation type="journal article" date="2016" name="BMC Genomics">
        <title>Comparative genomic and transcriptomic analyses of the Fuzhuan brick tea-fermentation fungus Aspergillus cristatus.</title>
        <authorList>
            <person name="Ge Y."/>
            <person name="Wang Y."/>
            <person name="Liu Y."/>
            <person name="Tan Y."/>
            <person name="Ren X."/>
            <person name="Zhang X."/>
            <person name="Hyde K.D."/>
            <person name="Liu Y."/>
            <person name="Liu Z."/>
        </authorList>
    </citation>
    <scope>NUCLEOTIDE SEQUENCE [LARGE SCALE GENOMIC DNA]</scope>
    <source>
        <strain evidence="5 6">GZAAS20.1005</strain>
    </source>
</reference>
<name>A0A1E3B9F4_ASPCR</name>
<dbReference type="AlphaFoldDB" id="A0A1E3B9F4"/>
<feature type="transmembrane region" description="Helical" evidence="2">
    <location>
        <begin position="326"/>
        <end position="347"/>
    </location>
</feature>
<feature type="compositionally biased region" description="Polar residues" evidence="1">
    <location>
        <begin position="441"/>
        <end position="450"/>
    </location>
</feature>
<evidence type="ECO:0000256" key="3">
    <source>
        <dbReference type="SAM" id="SignalP"/>
    </source>
</evidence>
<dbReference type="CDD" id="cd08760">
    <property type="entry name" value="Cyt_b561_FRRS1_like"/>
    <property type="match status" value="1"/>
</dbReference>
<feature type="domain" description="Cellobiose dehydrogenase-like cytochrome" evidence="4">
    <location>
        <begin position="27"/>
        <end position="180"/>
    </location>
</feature>
<proteinExistence type="predicted"/>
<comment type="caution">
    <text evidence="5">The sequence shown here is derived from an EMBL/GenBank/DDBJ whole genome shotgun (WGS) entry which is preliminary data.</text>
</comment>
<dbReference type="Pfam" id="PF16010">
    <property type="entry name" value="CDH-cyt"/>
    <property type="match status" value="1"/>
</dbReference>
<feature type="signal peptide" evidence="3">
    <location>
        <begin position="1"/>
        <end position="19"/>
    </location>
</feature>
<feature type="transmembrane region" description="Helical" evidence="2">
    <location>
        <begin position="255"/>
        <end position="275"/>
    </location>
</feature>
<feature type="chain" id="PRO_5009123508" description="Cellobiose dehydrogenase-like cytochrome domain-containing protein" evidence="3">
    <location>
        <begin position="20"/>
        <end position="459"/>
    </location>
</feature>
<dbReference type="InterPro" id="IPR015920">
    <property type="entry name" value="Cellobiose_DH-like_cyt"/>
</dbReference>
<evidence type="ECO:0000256" key="1">
    <source>
        <dbReference type="SAM" id="MobiDB-lite"/>
    </source>
</evidence>
<evidence type="ECO:0000313" key="5">
    <source>
        <dbReference type="EMBL" id="ODM17554.1"/>
    </source>
</evidence>
<evidence type="ECO:0000256" key="2">
    <source>
        <dbReference type="SAM" id="Phobius"/>
    </source>
</evidence>
<dbReference type="OrthoDB" id="19261at2759"/>
<keyword evidence="2" id="KW-1133">Transmembrane helix</keyword>
<gene>
    <name evidence="5" type="ORF">SI65_07229</name>
</gene>
<dbReference type="SUPFAM" id="SSF49344">
    <property type="entry name" value="CBD9-like"/>
    <property type="match status" value="1"/>
</dbReference>
<dbReference type="CDD" id="cd09630">
    <property type="entry name" value="CDH_like_cytochrome"/>
    <property type="match status" value="1"/>
</dbReference>
<keyword evidence="6" id="KW-1185">Reference proteome</keyword>
<feature type="region of interest" description="Disordered" evidence="1">
    <location>
        <begin position="396"/>
        <end position="459"/>
    </location>
</feature>
<dbReference type="Proteomes" id="UP000094569">
    <property type="component" value="Unassembled WGS sequence"/>
</dbReference>